<dbReference type="AlphaFoldDB" id="A0A849AMC5"/>
<dbReference type="PANTHER" id="PTHR23542:SF1">
    <property type="entry name" value="MAJOR FACILITATOR SUPERFAMILY (MFS) PROFILE DOMAIN-CONTAINING PROTEIN"/>
    <property type="match status" value="1"/>
</dbReference>
<feature type="transmembrane region" description="Helical" evidence="5">
    <location>
        <begin position="211"/>
        <end position="230"/>
    </location>
</feature>
<evidence type="ECO:0000259" key="6">
    <source>
        <dbReference type="PROSITE" id="PS50850"/>
    </source>
</evidence>
<evidence type="ECO:0000313" key="7">
    <source>
        <dbReference type="EMBL" id="NNG40646.1"/>
    </source>
</evidence>
<feature type="transmembrane region" description="Helical" evidence="5">
    <location>
        <begin position="300"/>
        <end position="322"/>
    </location>
</feature>
<keyword evidence="4 5" id="KW-0472">Membrane</keyword>
<feature type="transmembrane region" description="Helical" evidence="5">
    <location>
        <begin position="102"/>
        <end position="122"/>
    </location>
</feature>
<feature type="transmembrane region" description="Helical" evidence="5">
    <location>
        <begin position="334"/>
        <end position="353"/>
    </location>
</feature>
<reference evidence="7 8" key="1">
    <citation type="submission" date="2020-05" db="EMBL/GenBank/DDBJ databases">
        <title>Flexivirga sp. ID2601S isolated from air conditioner.</title>
        <authorList>
            <person name="Kim D.H."/>
        </authorList>
    </citation>
    <scope>NUCLEOTIDE SEQUENCE [LARGE SCALE GENOMIC DNA]</scope>
    <source>
        <strain evidence="7 8">ID2601S</strain>
    </source>
</reference>
<sequence length="398" mass="40981">MSIKPYQRVLSVTDARRVLLLGFLLRIPIFSAGVILTLHVVGSLHRSYADAGLVAAGATIAIAVSGPWRGKLLDRMGLRRVVLPSLIISGLCWAVAPFVGYWALLVLATIAGLFVVPTFSIIRQAVIAAVPDSDRRTALSLDGMVVEMSFMVGPILGVWLASFVDTRWVLFGVELIGVVVGAILWWVNPPLRSATTDAADAAAERVPRSSWFRAGFLAVCAAAAASTIVLSGSDVAIVAAMRDFDAVNEMGIVLVPWGLGSLVGGLIYGALPRALPPFALLLGLAVVTAPMALAQGTWSLAGLSLIAGFFCAPTITATVDAVSRIVPVAARGEAMGWHGSFMTAGSALGAPVAGAAIDIAGFAGGFATVAAIGAVVAVLGYGGIRLHRARVAAHALAA</sequence>
<feature type="transmembrane region" description="Helical" evidence="5">
    <location>
        <begin position="143"/>
        <end position="162"/>
    </location>
</feature>
<dbReference type="PROSITE" id="PS50850">
    <property type="entry name" value="MFS"/>
    <property type="match status" value="1"/>
</dbReference>
<keyword evidence="2 5" id="KW-0812">Transmembrane</keyword>
<dbReference type="GO" id="GO:0005886">
    <property type="term" value="C:plasma membrane"/>
    <property type="evidence" value="ECO:0007669"/>
    <property type="project" value="UniProtKB-SubCell"/>
</dbReference>
<dbReference type="SUPFAM" id="SSF103473">
    <property type="entry name" value="MFS general substrate transporter"/>
    <property type="match status" value="1"/>
</dbReference>
<dbReference type="PANTHER" id="PTHR23542">
    <property type="match status" value="1"/>
</dbReference>
<comment type="subcellular location">
    <subcellularLocation>
        <location evidence="1">Cell membrane</location>
        <topology evidence="1">Multi-pass membrane protein</topology>
    </subcellularLocation>
</comment>
<dbReference type="Pfam" id="PF07690">
    <property type="entry name" value="MFS_1"/>
    <property type="match status" value="1"/>
</dbReference>
<evidence type="ECO:0000256" key="4">
    <source>
        <dbReference type="ARBA" id="ARBA00023136"/>
    </source>
</evidence>
<dbReference type="Proteomes" id="UP000557772">
    <property type="component" value="Unassembled WGS sequence"/>
</dbReference>
<dbReference type="Gene3D" id="1.20.1250.20">
    <property type="entry name" value="MFS general substrate transporter like domains"/>
    <property type="match status" value="1"/>
</dbReference>
<feature type="transmembrane region" description="Helical" evidence="5">
    <location>
        <begin position="47"/>
        <end position="65"/>
    </location>
</feature>
<keyword evidence="3 5" id="KW-1133">Transmembrane helix</keyword>
<evidence type="ECO:0000256" key="5">
    <source>
        <dbReference type="SAM" id="Phobius"/>
    </source>
</evidence>
<dbReference type="EMBL" id="JABENB010000002">
    <property type="protein sequence ID" value="NNG40646.1"/>
    <property type="molecule type" value="Genomic_DNA"/>
</dbReference>
<feature type="transmembrane region" description="Helical" evidence="5">
    <location>
        <begin position="278"/>
        <end position="294"/>
    </location>
</feature>
<evidence type="ECO:0000313" key="8">
    <source>
        <dbReference type="Proteomes" id="UP000557772"/>
    </source>
</evidence>
<protein>
    <submittedName>
        <fullName evidence="7">MFS transporter</fullName>
    </submittedName>
</protein>
<organism evidence="7 8">
    <name type="scientific">Flexivirga aerilata</name>
    <dbReference type="NCBI Taxonomy" id="1656889"/>
    <lineage>
        <taxon>Bacteria</taxon>
        <taxon>Bacillati</taxon>
        <taxon>Actinomycetota</taxon>
        <taxon>Actinomycetes</taxon>
        <taxon>Micrococcales</taxon>
        <taxon>Dermacoccaceae</taxon>
        <taxon>Flexivirga</taxon>
    </lineage>
</organism>
<feature type="domain" description="Major facilitator superfamily (MFS) profile" evidence="6">
    <location>
        <begin position="14"/>
        <end position="388"/>
    </location>
</feature>
<dbReference type="InterPro" id="IPR036259">
    <property type="entry name" value="MFS_trans_sf"/>
</dbReference>
<feature type="transmembrane region" description="Helical" evidence="5">
    <location>
        <begin position="77"/>
        <end position="96"/>
    </location>
</feature>
<dbReference type="InterPro" id="IPR020846">
    <property type="entry name" value="MFS_dom"/>
</dbReference>
<dbReference type="RefSeq" id="WP_171157108.1">
    <property type="nucleotide sequence ID" value="NZ_JABENB010000002.1"/>
</dbReference>
<feature type="transmembrane region" description="Helical" evidence="5">
    <location>
        <begin position="20"/>
        <end position="41"/>
    </location>
</feature>
<evidence type="ECO:0000256" key="2">
    <source>
        <dbReference type="ARBA" id="ARBA00022692"/>
    </source>
</evidence>
<dbReference type="InterPro" id="IPR011701">
    <property type="entry name" value="MFS"/>
</dbReference>
<comment type="caution">
    <text evidence="7">The sequence shown here is derived from an EMBL/GenBank/DDBJ whole genome shotgun (WGS) entry which is preliminary data.</text>
</comment>
<gene>
    <name evidence="7" type="ORF">HJ588_15375</name>
</gene>
<feature type="transmembrane region" description="Helical" evidence="5">
    <location>
        <begin position="250"/>
        <end position="271"/>
    </location>
</feature>
<feature type="transmembrane region" description="Helical" evidence="5">
    <location>
        <begin position="359"/>
        <end position="381"/>
    </location>
</feature>
<feature type="transmembrane region" description="Helical" evidence="5">
    <location>
        <begin position="168"/>
        <end position="187"/>
    </location>
</feature>
<keyword evidence="8" id="KW-1185">Reference proteome</keyword>
<evidence type="ECO:0000256" key="3">
    <source>
        <dbReference type="ARBA" id="ARBA00022989"/>
    </source>
</evidence>
<evidence type="ECO:0000256" key="1">
    <source>
        <dbReference type="ARBA" id="ARBA00004651"/>
    </source>
</evidence>
<proteinExistence type="predicted"/>
<name>A0A849AMC5_9MICO</name>
<dbReference type="GO" id="GO:0022857">
    <property type="term" value="F:transmembrane transporter activity"/>
    <property type="evidence" value="ECO:0007669"/>
    <property type="project" value="InterPro"/>
</dbReference>
<accession>A0A849AMC5</accession>